<sequence length="300" mass="32870">MSTPTVTIPVIAPTPTPAAASEEIPSIAGLNISGSESDDDISPPATPILQPMALHAEPTILITLTSFSLAIPLQPTPDLKYDLRSLPSSEKHVRSKYDGRAKQFREWLSREEEYVAMLSKVENEVLAKGRELEEEAKHEKAEKEKEAAHKAELAKADAEKAELEKAEIEKAEAGKVEPEAEPEAEPETPVSASAPEQSEAAESVAGDDDDMVVVEKAKEPVNVHVPKNLRVGISCEMGHHSSVAFVEELGRRRWPVEWALEVVHRDVDKQRNPRKGKARGNDKGGRTRNVRSGPEHVTED</sequence>
<dbReference type="EMBL" id="KV417792">
    <property type="protein sequence ID" value="KZP06347.1"/>
    <property type="molecule type" value="Genomic_DNA"/>
</dbReference>
<evidence type="ECO:0000313" key="3">
    <source>
        <dbReference type="Proteomes" id="UP000076532"/>
    </source>
</evidence>
<proteinExistence type="predicted"/>
<dbReference type="Proteomes" id="UP000076532">
    <property type="component" value="Unassembled WGS sequence"/>
</dbReference>
<accession>A0A167WPY2</accession>
<organism evidence="2 3">
    <name type="scientific">Athelia psychrophila</name>
    <dbReference type="NCBI Taxonomy" id="1759441"/>
    <lineage>
        <taxon>Eukaryota</taxon>
        <taxon>Fungi</taxon>
        <taxon>Dikarya</taxon>
        <taxon>Basidiomycota</taxon>
        <taxon>Agaricomycotina</taxon>
        <taxon>Agaricomycetes</taxon>
        <taxon>Agaricomycetidae</taxon>
        <taxon>Atheliales</taxon>
        <taxon>Atheliaceae</taxon>
        <taxon>Athelia</taxon>
    </lineage>
</organism>
<feature type="compositionally biased region" description="Low complexity" evidence="1">
    <location>
        <begin position="187"/>
        <end position="204"/>
    </location>
</feature>
<protein>
    <submittedName>
        <fullName evidence="2">Uncharacterized protein</fullName>
    </submittedName>
</protein>
<keyword evidence="3" id="KW-1185">Reference proteome</keyword>
<name>A0A167WPY2_9AGAM</name>
<reference evidence="2 3" key="1">
    <citation type="journal article" date="2016" name="Mol. Biol. Evol.">
        <title>Comparative Genomics of Early-Diverging Mushroom-Forming Fungi Provides Insights into the Origins of Lignocellulose Decay Capabilities.</title>
        <authorList>
            <person name="Nagy L.G."/>
            <person name="Riley R."/>
            <person name="Tritt A."/>
            <person name="Adam C."/>
            <person name="Daum C."/>
            <person name="Floudas D."/>
            <person name="Sun H."/>
            <person name="Yadav J.S."/>
            <person name="Pangilinan J."/>
            <person name="Larsson K.H."/>
            <person name="Matsuura K."/>
            <person name="Barry K."/>
            <person name="Labutti K."/>
            <person name="Kuo R."/>
            <person name="Ohm R.A."/>
            <person name="Bhattacharya S.S."/>
            <person name="Shirouzu T."/>
            <person name="Yoshinaga Y."/>
            <person name="Martin F.M."/>
            <person name="Grigoriev I.V."/>
            <person name="Hibbett D.S."/>
        </authorList>
    </citation>
    <scope>NUCLEOTIDE SEQUENCE [LARGE SCALE GENOMIC DNA]</scope>
    <source>
        <strain evidence="2 3">CBS 109695</strain>
    </source>
</reference>
<feature type="region of interest" description="Disordered" evidence="1">
    <location>
        <begin position="133"/>
        <end position="211"/>
    </location>
</feature>
<feature type="region of interest" description="Disordered" evidence="1">
    <location>
        <begin position="265"/>
        <end position="300"/>
    </location>
</feature>
<dbReference type="OrthoDB" id="10267139at2759"/>
<evidence type="ECO:0000256" key="1">
    <source>
        <dbReference type="SAM" id="MobiDB-lite"/>
    </source>
</evidence>
<dbReference type="STRING" id="436010.A0A167WPY2"/>
<evidence type="ECO:0000313" key="2">
    <source>
        <dbReference type="EMBL" id="KZP06347.1"/>
    </source>
</evidence>
<gene>
    <name evidence="2" type="ORF">FIBSPDRAFT_940066</name>
</gene>
<feature type="compositionally biased region" description="Basic and acidic residues" evidence="1">
    <location>
        <begin position="133"/>
        <end position="178"/>
    </location>
</feature>
<dbReference type="AlphaFoldDB" id="A0A167WPY2"/>